<gene>
    <name evidence="1" type="ORF">ISF_01270</name>
</gene>
<dbReference type="GeneID" id="30017562"/>
<dbReference type="Proteomes" id="UP000076744">
    <property type="component" value="Unassembled WGS sequence"/>
</dbReference>
<keyword evidence="2" id="KW-1185">Reference proteome</keyword>
<evidence type="ECO:0000313" key="1">
    <source>
        <dbReference type="EMBL" id="OAA72197.1"/>
    </source>
</evidence>
<comment type="caution">
    <text evidence="1">The sequence shown here is derived from an EMBL/GenBank/DDBJ whole genome shotgun (WGS) entry which is preliminary data.</text>
</comment>
<name>A0A168D5K8_CORFA</name>
<evidence type="ECO:0000313" key="2">
    <source>
        <dbReference type="Proteomes" id="UP000076744"/>
    </source>
</evidence>
<dbReference type="RefSeq" id="XP_018707643.1">
    <property type="nucleotide sequence ID" value="XM_018844877.1"/>
</dbReference>
<proteinExistence type="predicted"/>
<accession>A0A168D5K8</accession>
<dbReference type="EMBL" id="AZHB01000002">
    <property type="protein sequence ID" value="OAA72197.1"/>
    <property type="molecule type" value="Genomic_DNA"/>
</dbReference>
<protein>
    <submittedName>
        <fullName evidence="1">Uncharacterized protein</fullName>
    </submittedName>
</protein>
<dbReference type="AlphaFoldDB" id="A0A168D5K8"/>
<sequence>MSFREEFADWFQLTAQASFGHARLREEESPIDRVEHLAEDVFSLVRHDSVVVYLVASALEMELLTKELNKKKPEFMAAAKNTLEIFDYAIFYALPTTTARLRVLTLSDSDEVEPSLWQCLARVRRSTSNFDHVKLLPRTKLSSAEDTNSPTITFEPWREDEDFVEIVAHSVVDNAIRHKSSVIVCNVLQYAQLRGKIDAIREDNAPPCTSNLEGTTQNIIQCFQQVPRSHEMVDQMYIFCIVTTNQVPVQLNRLAGVFIGIEVYRANWETGRIVYDRAPRSQREVFQAMSCVFHSSFPEVTIRHPVIEHLPLNPARKLGSSELWAFIANLALALQGDQVRLERIAGCFVDESRFYITLQQLDSMGFLKYRQVRSHDFQIYFPRERVVWCVERLLPLLDYDFEAAWLLALGLGDEQTSQSAQRAIAYITAIATTERAGHGIDAVFNKPDLRKALDHALTMMLSGQSDPLTPELQTLFGTTGSFPV</sequence>
<reference evidence="1 2" key="1">
    <citation type="journal article" date="2016" name="Genome Biol. Evol.">
        <title>Divergent and convergent evolution of fungal pathogenicity.</title>
        <authorList>
            <person name="Shang Y."/>
            <person name="Xiao G."/>
            <person name="Zheng P."/>
            <person name="Cen K."/>
            <person name="Zhan S."/>
            <person name="Wang C."/>
        </authorList>
    </citation>
    <scope>NUCLEOTIDE SEQUENCE [LARGE SCALE GENOMIC DNA]</scope>
    <source>
        <strain evidence="1 2">ARSEF 2679</strain>
    </source>
</reference>
<organism evidence="1 2">
    <name type="scientific">Cordyceps fumosorosea (strain ARSEF 2679)</name>
    <name type="common">Isaria fumosorosea</name>
    <dbReference type="NCBI Taxonomy" id="1081104"/>
    <lineage>
        <taxon>Eukaryota</taxon>
        <taxon>Fungi</taxon>
        <taxon>Dikarya</taxon>
        <taxon>Ascomycota</taxon>
        <taxon>Pezizomycotina</taxon>
        <taxon>Sordariomycetes</taxon>
        <taxon>Hypocreomycetidae</taxon>
        <taxon>Hypocreales</taxon>
        <taxon>Cordycipitaceae</taxon>
        <taxon>Cordyceps</taxon>
    </lineage>
</organism>
<dbReference type="OrthoDB" id="10654612at2759"/>